<dbReference type="AlphaFoldDB" id="A0A6M3LUS9"/>
<name>A0A6M3LUS9_9ZZZZ</name>
<reference evidence="1" key="1">
    <citation type="submission" date="2020-03" db="EMBL/GenBank/DDBJ databases">
        <title>The deep terrestrial virosphere.</title>
        <authorList>
            <person name="Holmfeldt K."/>
            <person name="Nilsson E."/>
            <person name="Simone D."/>
            <person name="Lopez-Fernandez M."/>
            <person name="Wu X."/>
            <person name="de Brujin I."/>
            <person name="Lundin D."/>
            <person name="Andersson A."/>
            <person name="Bertilsson S."/>
            <person name="Dopson M."/>
        </authorList>
    </citation>
    <scope>NUCLEOTIDE SEQUENCE</scope>
    <source>
        <strain evidence="1">MM415B07548</strain>
    </source>
</reference>
<organism evidence="1">
    <name type="scientific">viral metagenome</name>
    <dbReference type="NCBI Taxonomy" id="1070528"/>
    <lineage>
        <taxon>unclassified sequences</taxon>
        <taxon>metagenomes</taxon>
        <taxon>organismal metagenomes</taxon>
    </lineage>
</organism>
<protein>
    <submittedName>
        <fullName evidence="1">Uncharacterized protein</fullName>
    </submittedName>
</protein>
<accession>A0A6M3LUS9</accession>
<evidence type="ECO:0000313" key="1">
    <source>
        <dbReference type="EMBL" id="QJA96721.1"/>
    </source>
</evidence>
<gene>
    <name evidence="1" type="ORF">MM415B07548_0006</name>
</gene>
<dbReference type="EMBL" id="MT143427">
    <property type="protein sequence ID" value="QJA96721.1"/>
    <property type="molecule type" value="Genomic_DNA"/>
</dbReference>
<proteinExistence type="predicted"/>
<sequence>MKYTLKIKPAILPEIRHKIQDLLEKEGFQVCGGGTHTDMSACDITFEDAESYSYIVKGGMMIDIKI</sequence>